<dbReference type="PANTHER" id="PTHR30480">
    <property type="entry name" value="BETA-HEXOSAMINIDASE-RELATED"/>
    <property type="match status" value="1"/>
</dbReference>
<dbReference type="Pfam" id="PF00933">
    <property type="entry name" value="Glyco_hydro_3"/>
    <property type="match status" value="1"/>
</dbReference>
<evidence type="ECO:0000313" key="10">
    <source>
        <dbReference type="Proteomes" id="UP000671862"/>
    </source>
</evidence>
<evidence type="ECO:0000256" key="3">
    <source>
        <dbReference type="ARBA" id="ARBA00012663"/>
    </source>
</evidence>
<keyword evidence="4 9" id="KW-0378">Hydrolase</keyword>
<dbReference type="InterPro" id="IPR049018">
    <property type="entry name" value="NagA_C"/>
</dbReference>
<dbReference type="Pfam" id="PF21566">
    <property type="entry name" value="NagA_C"/>
    <property type="match status" value="1"/>
</dbReference>
<keyword evidence="5" id="KW-0326">Glycosidase</keyword>
<organism evidence="9 10">
    <name type="scientific">Thermosipho ferrireducens</name>
    <dbReference type="NCBI Taxonomy" id="2571116"/>
    <lineage>
        <taxon>Bacteria</taxon>
        <taxon>Thermotogati</taxon>
        <taxon>Thermotogota</taxon>
        <taxon>Thermotogae</taxon>
        <taxon>Thermotogales</taxon>
        <taxon>Fervidobacteriaceae</taxon>
        <taxon>Thermosipho</taxon>
    </lineage>
</organism>
<dbReference type="EC" id="3.2.1.52" evidence="3"/>
<feature type="domain" description="Beta-N-acetylglucosaminidase C-terminal" evidence="8">
    <location>
        <begin position="341"/>
        <end position="439"/>
    </location>
</feature>
<evidence type="ECO:0000313" key="9">
    <source>
        <dbReference type="EMBL" id="QTA38734.1"/>
    </source>
</evidence>
<accession>A0ABX7S813</accession>
<evidence type="ECO:0000256" key="1">
    <source>
        <dbReference type="ARBA" id="ARBA00001231"/>
    </source>
</evidence>
<dbReference type="GO" id="GO:0016787">
    <property type="term" value="F:hydrolase activity"/>
    <property type="evidence" value="ECO:0007669"/>
    <property type="project" value="UniProtKB-KW"/>
</dbReference>
<evidence type="ECO:0000256" key="2">
    <source>
        <dbReference type="ARBA" id="ARBA00005336"/>
    </source>
</evidence>
<feature type="coiled-coil region" evidence="6">
    <location>
        <begin position="288"/>
        <end position="315"/>
    </location>
</feature>
<reference evidence="9 10" key="1">
    <citation type="submission" date="2021-03" db="EMBL/GenBank/DDBJ databases">
        <title>Thermosipho ferrireducens sp.nov., an anaerobic thermophilic iron-reducing bacterium isolated from a deep-sea hydrothermal sulfide deposits.</title>
        <authorList>
            <person name="Zeng X."/>
            <person name="Chen Y."/>
            <person name="Shao Z."/>
        </authorList>
    </citation>
    <scope>NUCLEOTIDE SEQUENCE [LARGE SCALE GENOMIC DNA]</scope>
    <source>
        <strain evidence="9 10">JL129W03</strain>
    </source>
</reference>
<dbReference type="InterPro" id="IPR001764">
    <property type="entry name" value="Glyco_hydro_3_N"/>
</dbReference>
<dbReference type="Proteomes" id="UP000671862">
    <property type="component" value="Chromosome"/>
</dbReference>
<keyword evidence="6" id="KW-0175">Coiled coil</keyword>
<feature type="domain" description="Glycoside hydrolase family 3 N-terminal" evidence="7">
    <location>
        <begin position="15"/>
        <end position="307"/>
    </location>
</feature>
<comment type="catalytic activity">
    <reaction evidence="1">
        <text>Hydrolysis of terminal non-reducing N-acetyl-D-hexosamine residues in N-acetyl-beta-D-hexosaminides.</text>
        <dbReference type="EC" id="3.2.1.52"/>
    </reaction>
</comment>
<proteinExistence type="inferred from homology"/>
<dbReference type="InterPro" id="IPR050226">
    <property type="entry name" value="NagZ_Beta-hexosaminidase"/>
</dbReference>
<evidence type="ECO:0000259" key="7">
    <source>
        <dbReference type="Pfam" id="PF00933"/>
    </source>
</evidence>
<evidence type="ECO:0000256" key="6">
    <source>
        <dbReference type="SAM" id="Coils"/>
    </source>
</evidence>
<evidence type="ECO:0000256" key="4">
    <source>
        <dbReference type="ARBA" id="ARBA00022801"/>
    </source>
</evidence>
<name>A0ABX7S813_9BACT</name>
<keyword evidence="10" id="KW-1185">Reference proteome</keyword>
<dbReference type="InterPro" id="IPR036962">
    <property type="entry name" value="Glyco_hydro_3_N_sf"/>
</dbReference>
<dbReference type="RefSeq" id="WP_207567451.1">
    <property type="nucleotide sequence ID" value="NZ_CP071446.1"/>
</dbReference>
<dbReference type="PANTHER" id="PTHR30480:SF13">
    <property type="entry name" value="BETA-HEXOSAMINIDASE"/>
    <property type="match status" value="1"/>
</dbReference>
<dbReference type="SUPFAM" id="SSF51445">
    <property type="entry name" value="(Trans)glycosidases"/>
    <property type="match status" value="1"/>
</dbReference>
<gene>
    <name evidence="9" type="ORF">JYK00_04290</name>
</gene>
<sequence>MNREFGNLFFIGFQKEFNKQIVEKINPAGVILYPKNMEDIYKMQVNMERIYSLHDKGYRLFITSDHEGGQLETVPNIFPSPGNLALGKTGNVRSFGEYLGYMFKAHGFNMVFAPVVDVAYTYSSHVTGYRAFSFNYKVVEKQAKEFLLGLSKNKIAATLKHFPGHGKAKEDSHFTLPVVNDFEENDDDIEIFKSLAEDVDFIMTAHVLYPKVDDVIATLSKKFLTDILRKKFNYKGLVISDAFEMKALYKSYSEKEVIKKFFEAGGDIVLIGDIENHYHFFETFKTMVENGELDVELLKEKVKKVEKIKEKYVTKDYPTRFLSFAARDAIEHNLSAPVETPAFLIPQPKNLSLADTSEKDLKHLENIIREEFPESKVYREKEMEKMNFQDTVVYFVVDQIKKVKAKRVIYIFLRKFFDVENEYIIPYSSKLISIYHVLQLLKGEGSL</sequence>
<comment type="similarity">
    <text evidence="2">Belongs to the glycosyl hydrolase 3 family.</text>
</comment>
<dbReference type="Gene3D" id="3.20.20.300">
    <property type="entry name" value="Glycoside hydrolase, family 3, N-terminal domain"/>
    <property type="match status" value="1"/>
</dbReference>
<protein>
    <recommendedName>
        <fullName evidence="3">beta-N-acetylhexosaminidase</fullName>
        <ecNumber evidence="3">3.2.1.52</ecNumber>
    </recommendedName>
</protein>
<evidence type="ECO:0000259" key="8">
    <source>
        <dbReference type="Pfam" id="PF21566"/>
    </source>
</evidence>
<evidence type="ECO:0000256" key="5">
    <source>
        <dbReference type="ARBA" id="ARBA00023295"/>
    </source>
</evidence>
<dbReference type="EMBL" id="CP071446">
    <property type="protein sequence ID" value="QTA38734.1"/>
    <property type="molecule type" value="Genomic_DNA"/>
</dbReference>
<dbReference type="InterPro" id="IPR017853">
    <property type="entry name" value="GH"/>
</dbReference>